<organism evidence="1 2">
    <name type="scientific">Methylobacterium indicum</name>
    <dbReference type="NCBI Taxonomy" id="1775910"/>
    <lineage>
        <taxon>Bacteria</taxon>
        <taxon>Pseudomonadati</taxon>
        <taxon>Pseudomonadota</taxon>
        <taxon>Alphaproteobacteria</taxon>
        <taxon>Hyphomicrobiales</taxon>
        <taxon>Methylobacteriaceae</taxon>
        <taxon>Methylobacterium</taxon>
    </lineage>
</organism>
<dbReference type="Proteomes" id="UP000036471">
    <property type="component" value="Unassembled WGS sequence"/>
</dbReference>
<protein>
    <submittedName>
        <fullName evidence="1">Uncharacterized protein</fullName>
    </submittedName>
</protein>
<sequence length="111" mass="11935">MVAPAVAAAAAGFAWEPVRRLALRPSIRFAYMPRRETLHFADFADTDERIEKGLRAFAIAEAVGWGTVEARLSRYGALPAGFFAAAGTAFHATRARLLAGEPGPQRLPQPA</sequence>
<comment type="caution">
    <text evidence="1">The sequence shown here is derived from an EMBL/GenBank/DDBJ whole genome shotgun (WGS) entry which is preliminary data.</text>
</comment>
<keyword evidence="2" id="KW-1185">Reference proteome</keyword>
<dbReference type="EMBL" id="JTHG01000268">
    <property type="protein sequence ID" value="KMO15491.1"/>
    <property type="molecule type" value="Genomic_DNA"/>
</dbReference>
<gene>
    <name evidence="1" type="ORF">QR79_24190</name>
</gene>
<evidence type="ECO:0000313" key="1">
    <source>
        <dbReference type="EMBL" id="KMO15491.1"/>
    </source>
</evidence>
<proteinExistence type="predicted"/>
<reference evidence="1 2" key="1">
    <citation type="submission" date="2014-11" db="EMBL/GenBank/DDBJ databases">
        <title>Comparative genomics of Methylobacterium species.</title>
        <authorList>
            <person name="Chaudhry V."/>
            <person name="Patil P.B."/>
        </authorList>
    </citation>
    <scope>NUCLEOTIDE SEQUENCE [LARGE SCALE GENOMIC DNA]</scope>
    <source>
        <strain evidence="1 2">SE3.6</strain>
    </source>
</reference>
<evidence type="ECO:0000313" key="2">
    <source>
        <dbReference type="Proteomes" id="UP000036471"/>
    </source>
</evidence>
<accession>A0ABR5GYL4</accession>
<name>A0ABR5GYL4_9HYPH</name>